<evidence type="ECO:0000313" key="2">
    <source>
        <dbReference type="Proteomes" id="UP000288168"/>
    </source>
</evidence>
<comment type="caution">
    <text evidence="1">The sequence shown here is derived from an EMBL/GenBank/DDBJ whole genome shotgun (WGS) entry which is preliminary data.</text>
</comment>
<keyword evidence="2" id="KW-1185">Reference proteome</keyword>
<accession>A0A428Q4W5</accession>
<dbReference type="Proteomes" id="UP000288168">
    <property type="component" value="Unassembled WGS sequence"/>
</dbReference>
<proteinExistence type="predicted"/>
<gene>
    <name evidence="1" type="ORF">CEP54_006821</name>
</gene>
<protein>
    <submittedName>
        <fullName evidence="1">Uncharacterized protein</fullName>
    </submittedName>
</protein>
<organism evidence="1 2">
    <name type="scientific">Fusarium duplospermum</name>
    <dbReference type="NCBI Taxonomy" id="1325734"/>
    <lineage>
        <taxon>Eukaryota</taxon>
        <taxon>Fungi</taxon>
        <taxon>Dikarya</taxon>
        <taxon>Ascomycota</taxon>
        <taxon>Pezizomycotina</taxon>
        <taxon>Sordariomycetes</taxon>
        <taxon>Hypocreomycetidae</taxon>
        <taxon>Hypocreales</taxon>
        <taxon>Nectriaceae</taxon>
        <taxon>Fusarium</taxon>
        <taxon>Fusarium solani species complex</taxon>
    </lineage>
</organism>
<name>A0A428Q4W5_9HYPO</name>
<reference evidence="1 2" key="1">
    <citation type="submission" date="2017-06" db="EMBL/GenBank/DDBJ databases">
        <title>Comparative genomic analysis of Ambrosia Fusariam Clade fungi.</title>
        <authorList>
            <person name="Stajich J.E."/>
            <person name="Carrillo J."/>
            <person name="Kijimoto T."/>
            <person name="Eskalen A."/>
            <person name="O'Donnell K."/>
            <person name="Kasson M."/>
        </authorList>
    </citation>
    <scope>NUCLEOTIDE SEQUENCE [LARGE SCALE GENOMIC DNA]</scope>
    <source>
        <strain evidence="1 2">NRRL62584</strain>
    </source>
</reference>
<dbReference type="AlphaFoldDB" id="A0A428Q4W5"/>
<sequence length="110" mass="12618">MALKPSMGRLISLLSGASLGLFHGRGVGEDLVFEYQVSGGIQRLGYRSDWGTFVLDKWLCNIQDLTSGELYEFDVHRPMLCQECMWRWAGISIPRVQEQRLVLNWVSHFL</sequence>
<evidence type="ECO:0000313" key="1">
    <source>
        <dbReference type="EMBL" id="RSL60324.1"/>
    </source>
</evidence>
<dbReference type="EMBL" id="NKCI01000059">
    <property type="protein sequence ID" value="RSL60324.1"/>
    <property type="molecule type" value="Genomic_DNA"/>
</dbReference>